<dbReference type="Proteomes" id="UP000289792">
    <property type="component" value="Unassembled WGS sequence"/>
</dbReference>
<keyword evidence="2" id="KW-1185">Reference proteome</keyword>
<dbReference type="PROSITE" id="PS51257">
    <property type="entry name" value="PROKAR_LIPOPROTEIN"/>
    <property type="match status" value="1"/>
</dbReference>
<evidence type="ECO:0000313" key="2">
    <source>
        <dbReference type="Proteomes" id="UP000289792"/>
    </source>
</evidence>
<evidence type="ECO:0000313" key="1">
    <source>
        <dbReference type="EMBL" id="RXJ45771.1"/>
    </source>
</evidence>
<reference evidence="1 2" key="1">
    <citation type="submission" date="2019-01" db="EMBL/GenBank/DDBJ databases">
        <title>Genome sequence of the Antarctic species Gelidibacter gilvus ACAM 158(T).</title>
        <authorList>
            <person name="Bowman J.P."/>
        </authorList>
    </citation>
    <scope>NUCLEOTIDE SEQUENCE [LARGE SCALE GENOMIC DNA]</scope>
    <source>
        <strain evidence="1 2">IC158</strain>
    </source>
</reference>
<dbReference type="AlphaFoldDB" id="A0A4Q0XCV2"/>
<evidence type="ECO:0008006" key="3">
    <source>
        <dbReference type="Google" id="ProtNLM"/>
    </source>
</evidence>
<name>A0A4Q0XCV2_9FLAO</name>
<accession>A0A4Q0XCV2</accession>
<protein>
    <recommendedName>
        <fullName evidence="3">Lipoprotein</fullName>
    </recommendedName>
</protein>
<dbReference type="OrthoDB" id="1449307at2"/>
<comment type="caution">
    <text evidence="1">The sequence shown here is derived from an EMBL/GenBank/DDBJ whole genome shotgun (WGS) entry which is preliminary data.</text>
</comment>
<sequence>MKNGTYKMLLIAIMTFTFYSCNNVDDNNELFNAVVIGKGLDCGDSFLIKFNENSPGLPSSIDNTYYEINLPNEFKVAGKEIVVDFRKPKENEYFPCTTLGIGYNLIYIISAKSK</sequence>
<gene>
    <name evidence="1" type="ORF">ESZ48_14405</name>
</gene>
<organism evidence="1 2">
    <name type="scientific">Gelidibacter gilvus</name>
    <dbReference type="NCBI Taxonomy" id="59602"/>
    <lineage>
        <taxon>Bacteria</taxon>
        <taxon>Pseudomonadati</taxon>
        <taxon>Bacteroidota</taxon>
        <taxon>Flavobacteriia</taxon>
        <taxon>Flavobacteriales</taxon>
        <taxon>Flavobacteriaceae</taxon>
        <taxon>Gelidibacter</taxon>
    </lineage>
</organism>
<dbReference type="EMBL" id="SDDZ01000010">
    <property type="protein sequence ID" value="RXJ45771.1"/>
    <property type="molecule type" value="Genomic_DNA"/>
</dbReference>
<proteinExistence type="predicted"/>
<dbReference type="RefSeq" id="WP_129018203.1">
    <property type="nucleotide sequence ID" value="NZ_SDDZ01000010.1"/>
</dbReference>